<dbReference type="EMBL" id="MT144103">
    <property type="protein sequence ID" value="QJA48790.1"/>
    <property type="molecule type" value="Genomic_DNA"/>
</dbReference>
<dbReference type="AlphaFoldDB" id="A0A6H1ZNL5"/>
<gene>
    <name evidence="1" type="ORF">TM448A01161_0005</name>
</gene>
<organism evidence="1">
    <name type="scientific">viral metagenome</name>
    <dbReference type="NCBI Taxonomy" id="1070528"/>
    <lineage>
        <taxon>unclassified sequences</taxon>
        <taxon>metagenomes</taxon>
        <taxon>organismal metagenomes</taxon>
    </lineage>
</organism>
<evidence type="ECO:0000313" key="1">
    <source>
        <dbReference type="EMBL" id="QJA48790.1"/>
    </source>
</evidence>
<accession>A0A6H1ZNL5</accession>
<reference evidence="1" key="1">
    <citation type="submission" date="2020-03" db="EMBL/GenBank/DDBJ databases">
        <title>The deep terrestrial virosphere.</title>
        <authorList>
            <person name="Holmfeldt K."/>
            <person name="Nilsson E."/>
            <person name="Simone D."/>
            <person name="Lopez-Fernandez M."/>
            <person name="Wu X."/>
            <person name="de Brujin I."/>
            <person name="Lundin D."/>
            <person name="Andersson A."/>
            <person name="Bertilsson S."/>
            <person name="Dopson M."/>
        </authorList>
    </citation>
    <scope>NUCLEOTIDE SEQUENCE</scope>
    <source>
        <strain evidence="1">TM448A01161</strain>
    </source>
</reference>
<proteinExistence type="predicted"/>
<name>A0A6H1ZNL5_9ZZZZ</name>
<sequence>MSDKYRGHTPEENEAYSNFIGSYFDEVDMSNKAFEEFKKDNAIAMRADYITFGALAIIKWVKRAWQVAIAAERKRIADILETRYHELSQLKTDDNSDACWEDYNYSQKEIARLLKSLK</sequence>
<protein>
    <submittedName>
        <fullName evidence="1">Uncharacterized protein</fullName>
    </submittedName>
</protein>